<protein>
    <submittedName>
        <fullName evidence="1">Uncharacterized protein</fullName>
    </submittedName>
</protein>
<sequence length="109" mass="12629">MSGRRRYNNVQLDGKLMKVEIVGMNVPTHAAPSPAHGTLWEFKRSTYKLCLIIYLHNIRQTMVWCIKIGRWAVVAVYDEQSVRELGYKNPLTVAYWVYVIIVDVTQSDN</sequence>
<organism evidence="1 2">
    <name type="scientific">Hibiscus sabdariffa</name>
    <name type="common">roselle</name>
    <dbReference type="NCBI Taxonomy" id="183260"/>
    <lineage>
        <taxon>Eukaryota</taxon>
        <taxon>Viridiplantae</taxon>
        <taxon>Streptophyta</taxon>
        <taxon>Embryophyta</taxon>
        <taxon>Tracheophyta</taxon>
        <taxon>Spermatophyta</taxon>
        <taxon>Magnoliopsida</taxon>
        <taxon>eudicotyledons</taxon>
        <taxon>Gunneridae</taxon>
        <taxon>Pentapetalae</taxon>
        <taxon>rosids</taxon>
        <taxon>malvids</taxon>
        <taxon>Malvales</taxon>
        <taxon>Malvaceae</taxon>
        <taxon>Malvoideae</taxon>
        <taxon>Hibiscus</taxon>
    </lineage>
</organism>
<gene>
    <name evidence="1" type="ORF">V6N11_037763</name>
</gene>
<accession>A0ABR2PEU2</accession>
<comment type="caution">
    <text evidence="1">The sequence shown here is derived from an EMBL/GenBank/DDBJ whole genome shotgun (WGS) entry which is preliminary data.</text>
</comment>
<evidence type="ECO:0000313" key="2">
    <source>
        <dbReference type="Proteomes" id="UP001396334"/>
    </source>
</evidence>
<proteinExistence type="predicted"/>
<dbReference type="EMBL" id="JBBPBN010000062">
    <property type="protein sequence ID" value="KAK8986837.1"/>
    <property type="molecule type" value="Genomic_DNA"/>
</dbReference>
<name>A0ABR2PEU2_9ROSI</name>
<keyword evidence="2" id="KW-1185">Reference proteome</keyword>
<evidence type="ECO:0000313" key="1">
    <source>
        <dbReference type="EMBL" id="KAK8986837.1"/>
    </source>
</evidence>
<dbReference type="Proteomes" id="UP001396334">
    <property type="component" value="Unassembled WGS sequence"/>
</dbReference>
<reference evidence="1 2" key="1">
    <citation type="journal article" date="2024" name="G3 (Bethesda)">
        <title>Genome assembly of Hibiscus sabdariffa L. provides insights into metabolisms of medicinal natural products.</title>
        <authorList>
            <person name="Kim T."/>
        </authorList>
    </citation>
    <scope>NUCLEOTIDE SEQUENCE [LARGE SCALE GENOMIC DNA]</scope>
    <source>
        <strain evidence="1">TK-2024</strain>
        <tissue evidence="1">Old leaves</tissue>
    </source>
</reference>